<feature type="compositionally biased region" description="Basic and acidic residues" evidence="12">
    <location>
        <begin position="220"/>
        <end position="229"/>
    </location>
</feature>
<dbReference type="EMBL" id="SHOA02000001">
    <property type="protein sequence ID" value="TDH70557.1"/>
    <property type="molecule type" value="Genomic_DNA"/>
</dbReference>
<dbReference type="SMART" id="SM00356">
    <property type="entry name" value="ZnF_C3H1"/>
    <property type="match status" value="1"/>
</dbReference>
<dbReference type="AlphaFoldDB" id="A0A976FPE2"/>
<proteinExistence type="predicted"/>
<keyword evidence="8" id="KW-0238">DNA-binding</keyword>
<feature type="region of interest" description="Disordered" evidence="12">
    <location>
        <begin position="138"/>
        <end position="229"/>
    </location>
</feature>
<dbReference type="Pfam" id="PF00642">
    <property type="entry name" value="zf-CCCH"/>
    <property type="match status" value="1"/>
</dbReference>
<dbReference type="GO" id="GO:0000398">
    <property type="term" value="P:mRNA splicing, via spliceosome"/>
    <property type="evidence" value="ECO:0007669"/>
    <property type="project" value="InterPro"/>
</dbReference>
<evidence type="ECO:0000259" key="13">
    <source>
        <dbReference type="PROSITE" id="PS50103"/>
    </source>
</evidence>
<dbReference type="KEGG" id="blac:94349238"/>
<comment type="subcellular location">
    <subcellularLocation>
        <location evidence="1">Nucleus</location>
    </subcellularLocation>
</comment>
<evidence type="ECO:0000256" key="5">
    <source>
        <dbReference type="ARBA" id="ARBA00022771"/>
    </source>
</evidence>
<evidence type="ECO:0000256" key="9">
    <source>
        <dbReference type="ARBA" id="ARBA00023187"/>
    </source>
</evidence>
<evidence type="ECO:0000256" key="10">
    <source>
        <dbReference type="ARBA" id="ARBA00023242"/>
    </source>
</evidence>
<evidence type="ECO:0000256" key="7">
    <source>
        <dbReference type="ARBA" id="ARBA00022884"/>
    </source>
</evidence>
<evidence type="ECO:0000256" key="2">
    <source>
        <dbReference type="ARBA" id="ARBA00022664"/>
    </source>
</evidence>
<keyword evidence="2" id="KW-0507">mRNA processing</keyword>
<dbReference type="InterPro" id="IPR000571">
    <property type="entry name" value="Znf_CCCH"/>
</dbReference>
<dbReference type="PROSITE" id="PS50103">
    <property type="entry name" value="ZF_C3H1"/>
    <property type="match status" value="1"/>
</dbReference>
<evidence type="ECO:0000256" key="3">
    <source>
        <dbReference type="ARBA" id="ARBA00022723"/>
    </source>
</evidence>
<reference evidence="14 15" key="1">
    <citation type="journal article" date="2021" name="Genome Biol.">
        <title>AFLAP: assembly-free linkage analysis pipeline using k-mers from genome sequencing data.</title>
        <authorList>
            <person name="Fletcher K."/>
            <person name="Zhang L."/>
            <person name="Gil J."/>
            <person name="Han R."/>
            <person name="Cavanaugh K."/>
            <person name="Michelmore R."/>
        </authorList>
    </citation>
    <scope>NUCLEOTIDE SEQUENCE [LARGE SCALE GENOMIC DNA]</scope>
    <source>
        <strain evidence="14 15">SF5</strain>
    </source>
</reference>
<dbReference type="SUPFAM" id="SSF54928">
    <property type="entry name" value="RNA-binding domain, RBD"/>
    <property type="match status" value="1"/>
</dbReference>
<evidence type="ECO:0000256" key="6">
    <source>
        <dbReference type="ARBA" id="ARBA00022833"/>
    </source>
</evidence>
<dbReference type="FunFam" id="3.30.70.330:FF:000122">
    <property type="entry name" value="Splicing factor U2AF small subunit"/>
    <property type="match status" value="1"/>
</dbReference>
<sequence length="229" mass="26387">MYQNPIAQVIAQNGDPTSLDQRQVDEEFEDFYEEIFEELCKFGKLEELNICDNLGDHLVGNVYAKYEDEEHAAAAQKALYGRFYAGRPLVCEFSPVTDFREARCRQFDEGTCNRGGYCNFMHIKTVPRSMQRELERMFNRGKREKSRSHSRSRSRSGSRGQHVRGHSRSRSGSRDVLKGASSRRRGSRSRSPSPVKKSRRTRSRSQSPRLHTRGTSLEALKTEKGFIEK</sequence>
<dbReference type="InterPro" id="IPR009145">
    <property type="entry name" value="U2AF_small"/>
</dbReference>
<name>A0A976FPE2_BRELC</name>
<gene>
    <name evidence="14" type="ORF">CCR75_005486</name>
</gene>
<organism evidence="14 15">
    <name type="scientific">Bremia lactucae</name>
    <name type="common">Lettuce downy mildew</name>
    <dbReference type="NCBI Taxonomy" id="4779"/>
    <lineage>
        <taxon>Eukaryota</taxon>
        <taxon>Sar</taxon>
        <taxon>Stramenopiles</taxon>
        <taxon>Oomycota</taxon>
        <taxon>Peronosporomycetes</taxon>
        <taxon>Peronosporales</taxon>
        <taxon>Peronosporaceae</taxon>
        <taxon>Bremia</taxon>
    </lineage>
</organism>
<evidence type="ECO:0000256" key="8">
    <source>
        <dbReference type="ARBA" id="ARBA00023125"/>
    </source>
</evidence>
<feature type="domain" description="C3H1-type" evidence="13">
    <location>
        <begin position="98"/>
        <end position="125"/>
    </location>
</feature>
<keyword evidence="5 11" id="KW-0863">Zinc-finger</keyword>
<dbReference type="GO" id="GO:0089701">
    <property type="term" value="C:U2AF complex"/>
    <property type="evidence" value="ECO:0007669"/>
    <property type="project" value="InterPro"/>
</dbReference>
<dbReference type="PANTHER" id="PTHR12620">
    <property type="entry name" value="U2 SNRNP AUXILIARY FACTOR, SMALL SUBUNIT"/>
    <property type="match status" value="1"/>
</dbReference>
<keyword evidence="7" id="KW-0694">RNA-binding</keyword>
<dbReference type="PRINTS" id="PR01848">
    <property type="entry name" value="U2AUXFACTOR"/>
</dbReference>
<dbReference type="OrthoDB" id="18978at2759"/>
<dbReference type="GO" id="GO:0003677">
    <property type="term" value="F:DNA binding"/>
    <property type="evidence" value="ECO:0007669"/>
    <property type="project" value="UniProtKB-KW"/>
</dbReference>
<keyword evidence="15" id="KW-1185">Reference proteome</keyword>
<keyword evidence="6 11" id="KW-0862">Zinc</keyword>
<evidence type="ECO:0000256" key="11">
    <source>
        <dbReference type="PROSITE-ProRule" id="PRU00723"/>
    </source>
</evidence>
<dbReference type="InterPro" id="IPR012677">
    <property type="entry name" value="Nucleotide-bd_a/b_plait_sf"/>
</dbReference>
<dbReference type="InterPro" id="IPR003954">
    <property type="entry name" value="RRM_euk-type"/>
</dbReference>
<evidence type="ECO:0000256" key="12">
    <source>
        <dbReference type="SAM" id="MobiDB-lite"/>
    </source>
</evidence>
<dbReference type="GO" id="GO:0008270">
    <property type="term" value="F:zinc ion binding"/>
    <property type="evidence" value="ECO:0007669"/>
    <property type="project" value="UniProtKB-KW"/>
</dbReference>
<evidence type="ECO:0000313" key="14">
    <source>
        <dbReference type="EMBL" id="TDH70557.1"/>
    </source>
</evidence>
<dbReference type="InterPro" id="IPR035979">
    <property type="entry name" value="RBD_domain_sf"/>
</dbReference>
<keyword evidence="4" id="KW-0677">Repeat</keyword>
<accession>A0A976FPE2</accession>
<comment type="caution">
    <text evidence="14">The sequence shown here is derived from an EMBL/GenBank/DDBJ whole genome shotgun (WGS) entry which is preliminary data.</text>
</comment>
<evidence type="ECO:0000313" key="15">
    <source>
        <dbReference type="Proteomes" id="UP000294530"/>
    </source>
</evidence>
<dbReference type="SMART" id="SM00361">
    <property type="entry name" value="RRM_1"/>
    <property type="match status" value="1"/>
</dbReference>
<feature type="compositionally biased region" description="Basic residues" evidence="12">
    <location>
        <begin position="139"/>
        <end position="171"/>
    </location>
</feature>
<feature type="zinc finger region" description="C3H1-type" evidence="11">
    <location>
        <begin position="98"/>
        <end position="125"/>
    </location>
</feature>
<dbReference type="Proteomes" id="UP000294530">
    <property type="component" value="Unassembled WGS sequence"/>
</dbReference>
<keyword evidence="9" id="KW-0508">mRNA splicing</keyword>
<keyword evidence="10" id="KW-0539">Nucleus</keyword>
<dbReference type="RefSeq" id="XP_067820056.1">
    <property type="nucleotide sequence ID" value="XM_067963567.1"/>
</dbReference>
<dbReference type="GO" id="GO:0003723">
    <property type="term" value="F:RNA binding"/>
    <property type="evidence" value="ECO:0007669"/>
    <property type="project" value="UniProtKB-KW"/>
</dbReference>
<keyword evidence="3 11" id="KW-0479">Metal-binding</keyword>
<evidence type="ECO:0000256" key="1">
    <source>
        <dbReference type="ARBA" id="ARBA00004123"/>
    </source>
</evidence>
<dbReference type="GeneID" id="94349238"/>
<dbReference type="Gene3D" id="3.30.70.330">
    <property type="match status" value="1"/>
</dbReference>
<evidence type="ECO:0000256" key="4">
    <source>
        <dbReference type="ARBA" id="ARBA00022737"/>
    </source>
</evidence>
<protein>
    <recommendedName>
        <fullName evidence="13">C3H1-type domain-containing protein</fullName>
    </recommendedName>
</protein>